<name>A0A9X4KRU8_9BACL</name>
<dbReference type="EMBL" id="JAPDIA010000003">
    <property type="protein sequence ID" value="MDG0809690.1"/>
    <property type="molecule type" value="Genomic_DNA"/>
</dbReference>
<keyword evidence="2" id="KW-1185">Reference proteome</keyword>
<protein>
    <submittedName>
        <fullName evidence="1">Uncharacterized protein</fullName>
    </submittedName>
</protein>
<dbReference type="Proteomes" id="UP001153404">
    <property type="component" value="Unassembled WGS sequence"/>
</dbReference>
<accession>A0A9X4KRU8</accession>
<evidence type="ECO:0000313" key="2">
    <source>
        <dbReference type="Proteomes" id="UP001153404"/>
    </source>
</evidence>
<sequence length="120" mass="13676">MTSMTGNHMMNKPYIRAVINELEGLGFAGDQAKEVLLKHYRVVRRTAGFEPNAADFAREIVDIEKAINRKYDPTDPSQVYIGHLRDRLKAAKKPGVRIHFISKPTVKSVPKLRRAHSTHR</sequence>
<comment type="caution">
    <text evidence="1">The sequence shown here is derived from an EMBL/GenBank/DDBJ whole genome shotgun (WGS) entry which is preliminary data.</text>
</comment>
<dbReference type="RefSeq" id="WP_277531142.1">
    <property type="nucleotide sequence ID" value="NZ_JAPDIA010000003.1"/>
</dbReference>
<evidence type="ECO:0000313" key="1">
    <source>
        <dbReference type="EMBL" id="MDG0809690.1"/>
    </source>
</evidence>
<dbReference type="AlphaFoldDB" id="A0A9X4KRU8"/>
<reference evidence="1" key="1">
    <citation type="submission" date="2022-10" db="EMBL/GenBank/DDBJ databases">
        <title>Comparative genomic analysis of Cohnella hashimotonis sp. nov., isolated from the International Space Station.</title>
        <authorList>
            <person name="Simpson A."/>
            <person name="Venkateswaran K."/>
        </authorList>
    </citation>
    <scope>NUCLEOTIDE SEQUENCE</scope>
    <source>
        <strain evidence="1">DSM 28161</strain>
    </source>
</reference>
<organism evidence="1 2">
    <name type="scientific">Cohnella rhizosphaerae</name>
    <dbReference type="NCBI Taxonomy" id="1457232"/>
    <lineage>
        <taxon>Bacteria</taxon>
        <taxon>Bacillati</taxon>
        <taxon>Bacillota</taxon>
        <taxon>Bacilli</taxon>
        <taxon>Bacillales</taxon>
        <taxon>Paenibacillaceae</taxon>
        <taxon>Cohnella</taxon>
    </lineage>
</organism>
<gene>
    <name evidence="1" type="ORF">OMP40_10290</name>
</gene>
<proteinExistence type="predicted"/>